<protein>
    <recommendedName>
        <fullName evidence="5">DUF1700 domain-containing protein</fullName>
    </recommendedName>
</protein>
<keyword evidence="2" id="KW-1133">Transmembrane helix</keyword>
<keyword evidence="2" id="KW-0472">Membrane</keyword>
<evidence type="ECO:0000256" key="1">
    <source>
        <dbReference type="SAM" id="MobiDB-lite"/>
    </source>
</evidence>
<dbReference type="Proteomes" id="UP000248764">
    <property type="component" value="Unassembled WGS sequence"/>
</dbReference>
<organism evidence="3 4">
    <name type="scientific">Jiangella anatolica</name>
    <dbReference type="NCBI Taxonomy" id="2670374"/>
    <lineage>
        <taxon>Bacteria</taxon>
        <taxon>Bacillati</taxon>
        <taxon>Actinomycetota</taxon>
        <taxon>Actinomycetes</taxon>
        <taxon>Jiangellales</taxon>
        <taxon>Jiangellaceae</taxon>
        <taxon>Jiangella</taxon>
    </lineage>
</organism>
<proteinExistence type="predicted"/>
<dbReference type="Pfam" id="PF22564">
    <property type="entry name" value="HAAS"/>
    <property type="match status" value="1"/>
</dbReference>
<name>A0A2W2BV73_9ACTN</name>
<dbReference type="AlphaFoldDB" id="A0A2W2BV73"/>
<evidence type="ECO:0000313" key="3">
    <source>
        <dbReference type="EMBL" id="PZF79547.1"/>
    </source>
</evidence>
<feature type="transmembrane region" description="Helical" evidence="2">
    <location>
        <begin position="137"/>
        <end position="156"/>
    </location>
</feature>
<feature type="compositionally biased region" description="Gly residues" evidence="1">
    <location>
        <begin position="82"/>
        <end position="92"/>
    </location>
</feature>
<sequence length="258" mass="26026">MTAMEEPMLTATQHQRIDRYLAELSGALTELPAGDRDDLLAGIREHIAAALAGRTEVTDADVDEVLSALGDPLAIAAEATGGVPGGGPGGGPAPTRAAPAAPAAPTLSRDWVPAVVVLTLLLGPIVLPFLVSFGGLLLLPLLLLAGWVVLWVSPLWTPGEKLAGTFLLPAAGTAAFIAFFVAWDTSGTGSKYCEGGSTASGGYTETCTSGGGSDSGGSAIALGVLVVIAIASLVTAFVLYRNGRRRTDALAQSFSTGA</sequence>
<dbReference type="EMBL" id="POTW01000131">
    <property type="protein sequence ID" value="PZF79547.1"/>
    <property type="molecule type" value="Genomic_DNA"/>
</dbReference>
<reference evidence="3 4" key="1">
    <citation type="submission" date="2018-01" db="EMBL/GenBank/DDBJ databases">
        <title>Draft genome sequence of Jiangella sp. GTF31.</title>
        <authorList>
            <person name="Sahin N."/>
            <person name="Ay H."/>
            <person name="Saygin H."/>
        </authorList>
    </citation>
    <scope>NUCLEOTIDE SEQUENCE [LARGE SCALE GENOMIC DNA]</scope>
    <source>
        <strain evidence="3 4">GTF31</strain>
    </source>
</reference>
<feature type="transmembrane region" description="Helical" evidence="2">
    <location>
        <begin position="219"/>
        <end position="240"/>
    </location>
</feature>
<accession>A0A2W2BV73</accession>
<keyword evidence="4" id="KW-1185">Reference proteome</keyword>
<feature type="region of interest" description="Disordered" evidence="1">
    <location>
        <begin position="80"/>
        <end position="101"/>
    </location>
</feature>
<gene>
    <name evidence="3" type="ORF">C1I92_30575</name>
</gene>
<feature type="transmembrane region" description="Helical" evidence="2">
    <location>
        <begin position="163"/>
        <end position="183"/>
    </location>
</feature>
<comment type="caution">
    <text evidence="3">The sequence shown here is derived from an EMBL/GenBank/DDBJ whole genome shotgun (WGS) entry which is preliminary data.</text>
</comment>
<evidence type="ECO:0008006" key="5">
    <source>
        <dbReference type="Google" id="ProtNLM"/>
    </source>
</evidence>
<evidence type="ECO:0000256" key="2">
    <source>
        <dbReference type="SAM" id="Phobius"/>
    </source>
</evidence>
<evidence type="ECO:0000313" key="4">
    <source>
        <dbReference type="Proteomes" id="UP000248764"/>
    </source>
</evidence>
<keyword evidence="2" id="KW-0812">Transmembrane</keyword>